<proteinExistence type="predicted"/>
<dbReference type="SUPFAM" id="SSF109604">
    <property type="entry name" value="HD-domain/PDEase-like"/>
    <property type="match status" value="1"/>
</dbReference>
<gene>
    <name evidence="2" type="ORF">E6O51_02460</name>
</gene>
<dbReference type="OrthoDB" id="9774747at2"/>
<reference evidence="2 3" key="1">
    <citation type="submission" date="2019-04" db="EMBL/GenBank/DDBJ databases">
        <title>Azoarcus rhizosphaerae sp. nov. isolated from rhizosphere of Ficus religiosa.</title>
        <authorList>
            <person name="Lin S.-Y."/>
            <person name="Hameed A."/>
            <person name="Hsu Y.-H."/>
            <person name="Young C.-C."/>
        </authorList>
    </citation>
    <scope>NUCLEOTIDE SEQUENCE [LARGE SCALE GENOMIC DNA]</scope>
    <source>
        <strain evidence="2 3">CC-YHH848</strain>
    </source>
</reference>
<dbReference type="Pfam" id="PF13487">
    <property type="entry name" value="HD_5"/>
    <property type="match status" value="1"/>
</dbReference>
<feature type="domain" description="HD-GYP" evidence="1">
    <location>
        <begin position="106"/>
        <end position="301"/>
    </location>
</feature>
<dbReference type="PANTHER" id="PTHR45228">
    <property type="entry name" value="CYCLIC DI-GMP PHOSPHODIESTERASE TM_0186-RELATED"/>
    <property type="match status" value="1"/>
</dbReference>
<dbReference type="PROSITE" id="PS51832">
    <property type="entry name" value="HD_GYP"/>
    <property type="match status" value="1"/>
</dbReference>
<accession>A0A4V3WBR6</accession>
<dbReference type="CDD" id="cd00077">
    <property type="entry name" value="HDc"/>
    <property type="match status" value="1"/>
</dbReference>
<sequence length="386" mass="41898">MTASLLRPIVLPPGLAGRPAPCDLFDERGTLLAREGSPLSPRAMDAPHLRRLYCRAGQVPQLAQPAPLRVLRDVGETLAMLDALLQSGHPPAADAFTELAVHCHAAWRFDPDACIGYARLARPISPAVGHVLLAALFAAEIGDAHGLPQDSVLDLIGAALTMNLGSHALHDRMHAQHGAPDAAARSALLDHPRRAATLLAASGGLPPDWLRAVAQHHENLDGSGYPQGLRRGEIALGARILRVADVFAARLRGRRTRLPRYWNAAKAGTSERLIRHVFGKDLEILDPHLVRLLLVRLGSFPPGSLVRLSNGELAIINRRTGTDGKPREALSLLDARGRLHGEPRQRPLGTQDCRVQGYAHDDQLHRLPDYDWPALWGYGEYGGKVH</sequence>
<evidence type="ECO:0000313" key="2">
    <source>
        <dbReference type="EMBL" id="THF64206.1"/>
    </source>
</evidence>
<protein>
    <submittedName>
        <fullName evidence="2">HD domain-containing protein</fullName>
    </submittedName>
</protein>
<dbReference type="RefSeq" id="WP_136383397.1">
    <property type="nucleotide sequence ID" value="NZ_SSOD01000002.1"/>
</dbReference>
<dbReference type="Proteomes" id="UP000307956">
    <property type="component" value="Unassembled WGS sequence"/>
</dbReference>
<dbReference type="EMBL" id="SSOD01000002">
    <property type="protein sequence ID" value="THF64206.1"/>
    <property type="molecule type" value="Genomic_DNA"/>
</dbReference>
<dbReference type="InterPro" id="IPR037522">
    <property type="entry name" value="HD_GYP_dom"/>
</dbReference>
<evidence type="ECO:0000259" key="1">
    <source>
        <dbReference type="PROSITE" id="PS51832"/>
    </source>
</evidence>
<comment type="caution">
    <text evidence="2">The sequence shown here is derived from an EMBL/GenBank/DDBJ whole genome shotgun (WGS) entry which is preliminary data.</text>
</comment>
<dbReference type="InterPro" id="IPR052020">
    <property type="entry name" value="Cyclic_di-GMP/3'3'-cGAMP_PDE"/>
</dbReference>
<dbReference type="InterPro" id="IPR003607">
    <property type="entry name" value="HD/PDEase_dom"/>
</dbReference>
<organism evidence="2 3">
    <name type="scientific">Pseudothauera rhizosphaerae</name>
    <dbReference type="NCBI Taxonomy" id="2565932"/>
    <lineage>
        <taxon>Bacteria</taxon>
        <taxon>Pseudomonadati</taxon>
        <taxon>Pseudomonadota</taxon>
        <taxon>Betaproteobacteria</taxon>
        <taxon>Rhodocyclales</taxon>
        <taxon>Zoogloeaceae</taxon>
        <taxon>Pseudothauera</taxon>
    </lineage>
</organism>
<keyword evidence="3" id="KW-1185">Reference proteome</keyword>
<dbReference type="Gene3D" id="1.10.3210.10">
    <property type="entry name" value="Hypothetical protein af1432"/>
    <property type="match status" value="1"/>
</dbReference>
<name>A0A4V3WBR6_9RHOO</name>
<dbReference type="AlphaFoldDB" id="A0A4V3WBR6"/>
<evidence type="ECO:0000313" key="3">
    <source>
        <dbReference type="Proteomes" id="UP000307956"/>
    </source>
</evidence>
<dbReference type="GO" id="GO:0008081">
    <property type="term" value="F:phosphoric diester hydrolase activity"/>
    <property type="evidence" value="ECO:0007669"/>
    <property type="project" value="UniProtKB-ARBA"/>
</dbReference>